<protein>
    <submittedName>
        <fullName evidence="4">Amidohydrolase family protein</fullName>
    </submittedName>
</protein>
<dbReference type="SUPFAM" id="SSF51556">
    <property type="entry name" value="Metallo-dependent hydrolases"/>
    <property type="match status" value="1"/>
</dbReference>
<evidence type="ECO:0000313" key="5">
    <source>
        <dbReference type="Proteomes" id="UP000460221"/>
    </source>
</evidence>
<comment type="caution">
    <text evidence="4">The sequence shown here is derived from an EMBL/GenBank/DDBJ whole genome shotgun (WGS) entry which is preliminary data.</text>
</comment>
<dbReference type="Pfam" id="PF01979">
    <property type="entry name" value="Amidohydro_1"/>
    <property type="match status" value="1"/>
</dbReference>
<dbReference type="InterPro" id="IPR032466">
    <property type="entry name" value="Metal_Hydrolase"/>
</dbReference>
<dbReference type="SUPFAM" id="SSF51338">
    <property type="entry name" value="Composite domain of metallo-dependent hydrolases"/>
    <property type="match status" value="2"/>
</dbReference>
<evidence type="ECO:0000256" key="2">
    <source>
        <dbReference type="SAM" id="SignalP"/>
    </source>
</evidence>
<evidence type="ECO:0000313" key="4">
    <source>
        <dbReference type="EMBL" id="MTD16352.1"/>
    </source>
</evidence>
<evidence type="ECO:0000259" key="3">
    <source>
        <dbReference type="Pfam" id="PF01979"/>
    </source>
</evidence>
<feature type="domain" description="Amidohydrolase-related" evidence="3">
    <location>
        <begin position="108"/>
        <end position="447"/>
    </location>
</feature>
<reference evidence="4 5" key="1">
    <citation type="submission" date="2019-11" db="EMBL/GenBank/DDBJ databases">
        <authorList>
            <person name="Jiang L.-Q."/>
        </authorList>
    </citation>
    <scope>NUCLEOTIDE SEQUENCE [LARGE SCALE GENOMIC DNA]</scope>
    <source>
        <strain evidence="4 5">YIM 132087</strain>
    </source>
</reference>
<feature type="chain" id="PRO_5038453212" evidence="2">
    <location>
        <begin position="25"/>
        <end position="480"/>
    </location>
</feature>
<proteinExistence type="predicted"/>
<keyword evidence="2" id="KW-0732">Signal</keyword>
<dbReference type="EMBL" id="WLYK01000009">
    <property type="protein sequence ID" value="MTD16352.1"/>
    <property type="molecule type" value="Genomic_DNA"/>
</dbReference>
<dbReference type="GO" id="GO:0016810">
    <property type="term" value="F:hydrolase activity, acting on carbon-nitrogen (but not peptide) bonds"/>
    <property type="evidence" value="ECO:0007669"/>
    <property type="project" value="InterPro"/>
</dbReference>
<dbReference type="InterPro" id="IPR011059">
    <property type="entry name" value="Metal-dep_hydrolase_composite"/>
</dbReference>
<dbReference type="Gene3D" id="3.20.20.140">
    <property type="entry name" value="Metal-dependent hydrolases"/>
    <property type="match status" value="1"/>
</dbReference>
<name>A0A7K1FQC3_9ACTN</name>
<feature type="signal peptide" evidence="2">
    <location>
        <begin position="1"/>
        <end position="24"/>
    </location>
</feature>
<organism evidence="4 5">
    <name type="scientific">Nakamurella alba</name>
    <dbReference type="NCBI Taxonomy" id="2665158"/>
    <lineage>
        <taxon>Bacteria</taxon>
        <taxon>Bacillati</taxon>
        <taxon>Actinomycetota</taxon>
        <taxon>Actinomycetes</taxon>
        <taxon>Nakamurellales</taxon>
        <taxon>Nakamurellaceae</taxon>
        <taxon>Nakamurella</taxon>
    </lineage>
</organism>
<dbReference type="PROSITE" id="PS51318">
    <property type="entry name" value="TAT"/>
    <property type="match status" value="1"/>
</dbReference>
<dbReference type="InterPro" id="IPR006311">
    <property type="entry name" value="TAT_signal"/>
</dbReference>
<evidence type="ECO:0000256" key="1">
    <source>
        <dbReference type="SAM" id="MobiDB-lite"/>
    </source>
</evidence>
<dbReference type="RefSeq" id="WP_154770358.1">
    <property type="nucleotide sequence ID" value="NZ_WLYK01000009.1"/>
</dbReference>
<sequence length="480" mass="48696">MARPTRRDLFRLAAAAPLAPLLGACTGEPDAAATTPAMTSATTSATTAGPSTPARVLIRGASSVLTMTAQGELSGADILVEDGTITAIGSVPDVPEGTEIIDAADCVALPGLVDTHWHMWNSVARGMAATAKGGFAPSMAALSPLFTPEHHALGVRLAIAEGLAAGITTVHNWAHNTRSAEHAEAELSAMTASGIRGRLAYGYPQDIAADRTMDLDHLAQLAGRMPEGLVSLGICARGPDRSDTATWQAEWAAARELGLPITTHAASDPDAAALGGIAALAAADGLGADVQLVHLTGATTAQMDLAARSGSPVSISPWTELEVGYGIPPVAELQDAGVALGLSVDNVVLAGSIDMFSVMKLTADLAAGSRRTQSVVTDATVLEWATAGGAATLGLGDVAGTLAVGRPADVVLVRTDRIGTAPVKDATTLLVRAAHPADVDLVMVDGVIHKRDGRLVGIDVPALLDESAQALAELRAQAGI</sequence>
<gene>
    <name evidence="4" type="ORF">GIS00_20635</name>
</gene>
<accession>A0A7K1FQC3</accession>
<dbReference type="InterPro" id="IPR050287">
    <property type="entry name" value="MTA/SAH_deaminase"/>
</dbReference>
<keyword evidence="4" id="KW-0378">Hydrolase</keyword>
<dbReference type="PROSITE" id="PS51257">
    <property type="entry name" value="PROKAR_LIPOPROTEIN"/>
    <property type="match status" value="1"/>
</dbReference>
<dbReference type="PANTHER" id="PTHR43794">
    <property type="entry name" value="AMINOHYDROLASE SSNA-RELATED"/>
    <property type="match status" value="1"/>
</dbReference>
<dbReference type="InterPro" id="IPR006680">
    <property type="entry name" value="Amidohydro-rel"/>
</dbReference>
<dbReference type="Proteomes" id="UP000460221">
    <property type="component" value="Unassembled WGS sequence"/>
</dbReference>
<feature type="region of interest" description="Disordered" evidence="1">
    <location>
        <begin position="33"/>
        <end position="52"/>
    </location>
</feature>
<dbReference type="PANTHER" id="PTHR43794:SF5">
    <property type="entry name" value="CHLOROHYDROLASE FAMILY PROTEIN"/>
    <property type="match status" value="1"/>
</dbReference>
<dbReference type="AlphaFoldDB" id="A0A7K1FQC3"/>
<dbReference type="Gene3D" id="2.30.40.10">
    <property type="entry name" value="Urease, subunit C, domain 1"/>
    <property type="match status" value="1"/>
</dbReference>
<keyword evidence="5" id="KW-1185">Reference proteome</keyword>